<dbReference type="Pfam" id="PF08877">
    <property type="entry name" value="MepB-like"/>
    <property type="match status" value="1"/>
</dbReference>
<dbReference type="STRING" id="1364.LP2241_20372"/>
<name>A0A0D6DW40_9LACT</name>
<dbReference type="AlphaFoldDB" id="A0A0D6DW40"/>
<dbReference type="Gene3D" id="3.40.1350.140">
    <property type="entry name" value="MepB-like"/>
    <property type="match status" value="1"/>
</dbReference>
<organism evidence="1 2">
    <name type="scientific">Pseudolactococcus piscium MKFS47</name>
    <dbReference type="NCBI Taxonomy" id="297352"/>
    <lineage>
        <taxon>Bacteria</taxon>
        <taxon>Bacillati</taxon>
        <taxon>Bacillota</taxon>
        <taxon>Bacilli</taxon>
        <taxon>Lactobacillales</taxon>
        <taxon>Streptococcaceae</taxon>
        <taxon>Pseudolactococcus</taxon>
    </lineage>
</organism>
<evidence type="ECO:0000313" key="1">
    <source>
        <dbReference type="EMBL" id="CEN28009.1"/>
    </source>
</evidence>
<dbReference type="KEGG" id="lpk:LACPI_0809"/>
<dbReference type="Proteomes" id="UP000033166">
    <property type="component" value="Chromosome I"/>
</dbReference>
<reference evidence="2" key="1">
    <citation type="submission" date="2015-01" db="EMBL/GenBank/DDBJ databases">
        <authorList>
            <person name="Andreevskaya M."/>
        </authorList>
    </citation>
    <scope>NUCLEOTIDE SEQUENCE [LARGE SCALE GENOMIC DNA]</scope>
    <source>
        <strain evidence="2">MKFS47</strain>
    </source>
</reference>
<dbReference type="EMBL" id="LN774769">
    <property type="protein sequence ID" value="CEN28009.1"/>
    <property type="molecule type" value="Genomic_DNA"/>
</dbReference>
<evidence type="ECO:0000313" key="2">
    <source>
        <dbReference type="Proteomes" id="UP000033166"/>
    </source>
</evidence>
<dbReference type="InterPro" id="IPR011235">
    <property type="entry name" value="MepB-like"/>
</dbReference>
<proteinExistence type="predicted"/>
<dbReference type="InterPro" id="IPR038231">
    <property type="entry name" value="MepB-like_sf"/>
</dbReference>
<dbReference type="PIRSF" id="PIRSF032285">
    <property type="entry name" value="UCP032285"/>
    <property type="match status" value="1"/>
</dbReference>
<protein>
    <submittedName>
        <fullName evidence="1">MepB family protein</fullName>
    </submittedName>
</protein>
<gene>
    <name evidence="1" type="ORF">LACPI_0809</name>
</gene>
<dbReference type="HOGENOM" id="CLU_111604_0_1_9"/>
<sequence>MKTLTLIADTLSSFDKVIIKKEHEETQNSEYEGLIVTINGQSYRSRLAKLTPKKVGYFVAFWEKGPNNQNQAFDMTNTPDKLIISIIDGDLKGQFVFPKSILIKQGILRREHAKGKMAIRVYPTWLDQLNATARQTQKWQGAYFVDLSSEVDHNRVAQLYFT</sequence>
<dbReference type="RefSeq" id="WP_047915199.1">
    <property type="nucleotide sequence ID" value="NZ_LN774769.1"/>
</dbReference>
<accession>A0A0D6DW40</accession>